<dbReference type="EMBL" id="JANAKD010001094">
    <property type="protein sequence ID" value="KAJ3483500.1"/>
    <property type="molecule type" value="Genomic_DNA"/>
</dbReference>
<gene>
    <name evidence="1" type="ORF">NLG97_g7293</name>
</gene>
<organism evidence="1 2">
    <name type="scientific">Lecanicillium saksenae</name>
    <dbReference type="NCBI Taxonomy" id="468837"/>
    <lineage>
        <taxon>Eukaryota</taxon>
        <taxon>Fungi</taxon>
        <taxon>Dikarya</taxon>
        <taxon>Ascomycota</taxon>
        <taxon>Pezizomycotina</taxon>
        <taxon>Sordariomycetes</taxon>
        <taxon>Hypocreomycetidae</taxon>
        <taxon>Hypocreales</taxon>
        <taxon>Cordycipitaceae</taxon>
        <taxon>Lecanicillium</taxon>
    </lineage>
</organism>
<protein>
    <submittedName>
        <fullName evidence="1">Uncharacterized protein</fullName>
    </submittedName>
</protein>
<keyword evidence="2" id="KW-1185">Reference proteome</keyword>
<name>A0ACC1QMU5_9HYPO</name>
<evidence type="ECO:0000313" key="2">
    <source>
        <dbReference type="Proteomes" id="UP001148737"/>
    </source>
</evidence>
<proteinExistence type="predicted"/>
<accession>A0ACC1QMU5</accession>
<dbReference type="Proteomes" id="UP001148737">
    <property type="component" value="Unassembled WGS sequence"/>
</dbReference>
<reference evidence="1" key="1">
    <citation type="submission" date="2022-07" db="EMBL/GenBank/DDBJ databases">
        <title>Genome Sequence of Lecanicillium saksenae.</title>
        <authorList>
            <person name="Buettner E."/>
        </authorList>
    </citation>
    <scope>NUCLEOTIDE SEQUENCE</scope>
    <source>
        <strain evidence="1">VT-O1</strain>
    </source>
</reference>
<evidence type="ECO:0000313" key="1">
    <source>
        <dbReference type="EMBL" id="KAJ3483500.1"/>
    </source>
</evidence>
<sequence length="234" mass="26240">MATDLAAIWNYELRREAQSILDYMYIGPTSIVRDHAYLRDKGITLVVIVRDARMGSMSLLSVEKACAACNMESYYINVENLYHLIHNLPEMIYNLNAHMIKVHNQSQAATGAPRLGKILMTCDTGNDRSAAIAAAYIMAVYGASMHKTVQFVSIQRFCCTFDEDIKRILQTWEDLLKAKADVYASHTTALNTAPQPKSKRGVEDMDMEEGGVRLDGDSERFVGREAFAPFIDTN</sequence>
<comment type="caution">
    <text evidence="1">The sequence shown here is derived from an EMBL/GenBank/DDBJ whole genome shotgun (WGS) entry which is preliminary data.</text>
</comment>